<sequence>MLDEFLHADETLRTMWRSARRKVKRRSLARLLERRALWLDYMMPVLVLNWAIPEQNDRVRKQQRYRDCCVIITNWNMYLSHTPNYLNITFPEAIPQRARDCMGPNANTTTWDPFRVRDIVGGVLQLYDKLPLKICKGPAMGNQGYGYQTQLWYSYDFPVHEVFAFYSAGFGAQGGTGMSQDAGVYRTYVFNSNMHNPATGRRSVPKTAEQLQYHLKWKPPVHSLCIGPVMRRTAYGKMAYVAKELVIHIDLRSSRRVCCGQFAKLCVCCRELLSFFATIMCTILHELFSLDRLIPFYDGETGVYIMCTDRKLWDVGVPQRREMMKLVREVYYTFAARRLLPCTLCGLVWRLNELSRAFLACFLKPLVCVGVSPFVDSTRLSDVLDLAQLSEGVETMIRHLCSTKELDCEDLAELLVEAQQAYDSSGVDRTVSRVTAYLRRVFHFSFRCLDEGTPDDYIYPCMFSCNPFTNNIIIPLPLCHLPCYTMDLMAVPVLVCRIQYVLGTWSCVGDARFFPSFLSKAATNFTLRRLLGDLHRYAAPSGYSRALPLVIDCNIYHLSVSYTKWDRMCMTLSVRDLLEMTLRDLESTAYENTVYDPTAPTYPAPTTWFGSIFKQYSSVYQPFDTEVDQPLAQENIRLTRAQLSDIKPLRLSHRVLRALMLTARRRVTVLHTWQDINHSGRCVHTVASPVPTHRINDVGVRHAHLPLSIIRPDCPRHLFNRPTSQRATRFTERELRIIQALNFAGWHTDEAYLHKRMRLNADQPRAGQLPPGLSSGEDYSETSSDQSSVDTEYDLHGDGRGNSVDHYVLSGRPGDLDLVITTRNTQTEMGNEVTAVLRQGITNEKWQEGLGLVKVFRPQHAYMGAVMMRPRVLRSVRRYRPYSRSSCNHRRAASAAHIQHCRAQSVCVPDVLLPPQALYRAMARAGVPPASAVAVRMESSRRRVMGTRSARTAASSYLSQRAYKGNFGQYRAYPHSLGSRNWERDSLVRTEAGSQIVAMVGNNNETFSPRFQSRSPSNVVLAALRPVNTYSTTSYFQEVNRRRVMDGSAQSCDSGSLWGRAELAQDAEWPISNSDDDSSARRDRVARFNHGCHSVDVDEGGFDSRRAYARALIDTGVDGNELNPSSEDSGSEGTSSRMTYSQWQRASVLRAPGNLPMSMFACPEADIHTRVTPSPIGGPRMDSDCISLSYDGSPRHAYSTLSDVTSEEDPPSPSDDDDDDGDEWAERNPAETRAARVNVATGQWEVNDGYVENMTFWSPGLLDGTVPIRNAAVWSTTYNAYWDGPVSE</sequence>
<accession>A0A6F9FCS8</accession>
<feature type="region of interest" description="Disordered" evidence="1">
    <location>
        <begin position="1197"/>
        <end position="1229"/>
    </location>
</feature>
<proteinExistence type="predicted"/>
<feature type="region of interest" description="Disordered" evidence="1">
    <location>
        <begin position="763"/>
        <end position="800"/>
    </location>
</feature>
<feature type="region of interest" description="Disordered" evidence="1">
    <location>
        <begin position="1117"/>
        <end position="1139"/>
    </location>
</feature>
<protein>
    <submittedName>
        <fullName evidence="2">EO2-4</fullName>
    </submittedName>
</protein>
<dbReference type="SUPFAM" id="SSF56747">
    <property type="entry name" value="Prim-pol domain"/>
    <property type="match status" value="1"/>
</dbReference>
<reference evidence="2" key="1">
    <citation type="journal article" date="2020" name="J. ISSAAS">
        <title>Identification of Adomavirus Virion Proteins.</title>
        <authorList>
            <person name="Welch N.L."/>
            <person name="Tisza M.J."/>
            <person name="Starrett G.J."/>
            <person name="Belford A.K."/>
            <person name="Pastrana D.V."/>
            <person name="Pang Y.-Y.S."/>
            <person name="Schiller J.T."/>
            <person name="An P."/>
            <person name="Cantolupo P.G."/>
            <person name="Pipas J.M."/>
            <person name="Koda S."/>
            <person name="Subramaniam K."/>
            <person name="Waltzek T.B."/>
            <person name="Bian C."/>
            <person name="Shi Q."/>
            <person name="Ruan Z."/>
            <person name="Ng T.F.F."/>
            <person name="Buck C.B."/>
        </authorList>
    </citation>
    <scope>NUCLEOTIDE SEQUENCE</scope>
    <source>
        <strain evidence="2">3866</strain>
    </source>
</reference>
<evidence type="ECO:0000313" key="2">
    <source>
        <dbReference type="EMBL" id="DAC81182.1"/>
    </source>
</evidence>
<feature type="compositionally biased region" description="Acidic residues" evidence="1">
    <location>
        <begin position="1205"/>
        <end position="1223"/>
    </location>
</feature>
<feature type="compositionally biased region" description="Low complexity" evidence="1">
    <location>
        <begin position="1125"/>
        <end position="1136"/>
    </location>
</feature>
<feature type="compositionally biased region" description="Polar residues" evidence="1">
    <location>
        <begin position="781"/>
        <end position="790"/>
    </location>
</feature>
<dbReference type="Gene3D" id="3.90.920.10">
    <property type="entry name" value="DNA primase, PRIM domain"/>
    <property type="match status" value="1"/>
</dbReference>
<organism evidence="2">
    <name type="scientific">Grenadier adomavirus</name>
    <dbReference type="NCBI Taxonomy" id="2609868"/>
    <lineage>
        <taxon>Viruses</taxon>
        <taxon>Adomaviruses</taxon>
    </lineage>
</organism>
<name>A0A6F9FCS8_9VIRU</name>
<dbReference type="EMBL" id="BK011018">
    <property type="protein sequence ID" value="DAC81182.1"/>
    <property type="molecule type" value="Genomic_DNA"/>
</dbReference>
<evidence type="ECO:0000256" key="1">
    <source>
        <dbReference type="SAM" id="MobiDB-lite"/>
    </source>
</evidence>